<keyword evidence="2 3" id="KW-0238">DNA-binding</keyword>
<sequence length="186" mass="22066">MKAKIMIKSIDLFDEKGFTETSIQDIVDSIDATKGTFYYYFTSKQELLRDIHLTYIHNLLKEQAEIINDSSKNVKEKLYTMIYSIINKIETQGKYARIIFREMRHLDDANLEQIKQKRKEFRLNFEKLIQEGVDKGEFQSQVRTDILSFAILGMVNRTYYWFQPDGELSEEELTDLYMEMILNGIN</sequence>
<keyword evidence="1" id="KW-0678">Repressor</keyword>
<dbReference type="PROSITE" id="PS01081">
    <property type="entry name" value="HTH_TETR_1"/>
    <property type="match status" value="1"/>
</dbReference>
<dbReference type="OrthoDB" id="9814200at2"/>
<dbReference type="SUPFAM" id="SSF48498">
    <property type="entry name" value="Tetracyclin repressor-like, C-terminal domain"/>
    <property type="match status" value="1"/>
</dbReference>
<dbReference type="PANTHER" id="PTHR43479">
    <property type="entry name" value="ACREF/ENVCD OPERON REPRESSOR-RELATED"/>
    <property type="match status" value="1"/>
</dbReference>
<dbReference type="InterPro" id="IPR023772">
    <property type="entry name" value="DNA-bd_HTH_TetR-type_CS"/>
</dbReference>
<evidence type="ECO:0000313" key="6">
    <source>
        <dbReference type="Proteomes" id="UP000028875"/>
    </source>
</evidence>
<dbReference type="SUPFAM" id="SSF46689">
    <property type="entry name" value="Homeodomain-like"/>
    <property type="match status" value="1"/>
</dbReference>
<evidence type="ECO:0000256" key="2">
    <source>
        <dbReference type="ARBA" id="ARBA00023125"/>
    </source>
</evidence>
<proteinExistence type="predicted"/>
<reference evidence="6" key="2">
    <citation type="submission" date="2014-05" db="EMBL/GenBank/DDBJ databases">
        <title>Draft genome sequence of Virgibacillus massiliensis Vm-5.</title>
        <authorList>
            <person name="Khelaifia S."/>
            <person name="Croce O."/>
            <person name="Lagier J.C."/>
            <person name="Raoult D."/>
        </authorList>
    </citation>
    <scope>NUCLEOTIDE SEQUENCE [LARGE SCALE GENOMIC DNA]</scope>
    <source>
        <strain evidence="6">Vm-5</strain>
    </source>
</reference>
<dbReference type="InterPro" id="IPR041490">
    <property type="entry name" value="KstR2_TetR_C"/>
</dbReference>
<gene>
    <name evidence="5" type="primary">kstR2_6</name>
    <name evidence="5" type="ORF">BN990_04449</name>
</gene>
<dbReference type="Proteomes" id="UP000028875">
    <property type="component" value="Unassembled WGS sequence"/>
</dbReference>
<evidence type="ECO:0000256" key="1">
    <source>
        <dbReference type="ARBA" id="ARBA00022491"/>
    </source>
</evidence>
<name>A0A024QHU6_9BACI</name>
<comment type="caution">
    <text evidence="5">The sequence shown here is derived from an EMBL/GenBank/DDBJ whole genome shotgun (WGS) entry which is preliminary data.</text>
</comment>
<organism evidence="5 6">
    <name type="scientific">Virgibacillus massiliensis</name>
    <dbReference type="NCBI Taxonomy" id="1462526"/>
    <lineage>
        <taxon>Bacteria</taxon>
        <taxon>Bacillati</taxon>
        <taxon>Bacillota</taxon>
        <taxon>Bacilli</taxon>
        <taxon>Bacillales</taxon>
        <taxon>Bacillaceae</taxon>
        <taxon>Virgibacillus</taxon>
    </lineage>
</organism>
<dbReference type="GO" id="GO:0003677">
    <property type="term" value="F:DNA binding"/>
    <property type="evidence" value="ECO:0007669"/>
    <property type="project" value="UniProtKB-UniRule"/>
</dbReference>
<dbReference type="PROSITE" id="PS50977">
    <property type="entry name" value="HTH_TETR_2"/>
    <property type="match status" value="1"/>
</dbReference>
<dbReference type="eggNOG" id="COG1309">
    <property type="taxonomic scope" value="Bacteria"/>
</dbReference>
<feature type="domain" description="HTH tetR-type" evidence="4">
    <location>
        <begin position="1"/>
        <end position="59"/>
    </location>
</feature>
<dbReference type="EMBL" id="CCDP010000004">
    <property type="protein sequence ID" value="CDQ42069.1"/>
    <property type="molecule type" value="Genomic_DNA"/>
</dbReference>
<accession>A0A024QHU6</accession>
<dbReference type="Pfam" id="PF17932">
    <property type="entry name" value="TetR_C_24"/>
    <property type="match status" value="1"/>
</dbReference>
<reference evidence="5 6" key="1">
    <citation type="submission" date="2014-03" db="EMBL/GenBank/DDBJ databases">
        <authorList>
            <person name="Urmite Genomes U."/>
        </authorList>
    </citation>
    <scope>NUCLEOTIDE SEQUENCE [LARGE SCALE GENOMIC DNA]</scope>
    <source>
        <strain evidence="5 6">Vm-5</strain>
    </source>
</reference>
<evidence type="ECO:0000256" key="3">
    <source>
        <dbReference type="PROSITE-ProRule" id="PRU00335"/>
    </source>
</evidence>
<evidence type="ECO:0000313" key="5">
    <source>
        <dbReference type="EMBL" id="CDQ42069.1"/>
    </source>
</evidence>
<dbReference type="Pfam" id="PF00440">
    <property type="entry name" value="TetR_N"/>
    <property type="match status" value="1"/>
</dbReference>
<evidence type="ECO:0000259" key="4">
    <source>
        <dbReference type="PROSITE" id="PS50977"/>
    </source>
</evidence>
<dbReference type="RefSeq" id="WP_038247446.1">
    <property type="nucleotide sequence ID" value="NZ_BNER01000005.1"/>
</dbReference>
<keyword evidence="6" id="KW-1185">Reference proteome</keyword>
<dbReference type="STRING" id="1462526.BN990_04449"/>
<dbReference type="Gene3D" id="1.10.357.10">
    <property type="entry name" value="Tetracycline Repressor, domain 2"/>
    <property type="match status" value="1"/>
</dbReference>
<dbReference type="AlphaFoldDB" id="A0A024QHU6"/>
<dbReference type="PRINTS" id="PR00455">
    <property type="entry name" value="HTHTETR"/>
</dbReference>
<dbReference type="PANTHER" id="PTHR43479:SF11">
    <property type="entry name" value="ACREF_ENVCD OPERON REPRESSOR-RELATED"/>
    <property type="match status" value="1"/>
</dbReference>
<feature type="DNA-binding region" description="H-T-H motif" evidence="3">
    <location>
        <begin position="22"/>
        <end position="41"/>
    </location>
</feature>
<dbReference type="InterPro" id="IPR050624">
    <property type="entry name" value="HTH-type_Tx_Regulator"/>
</dbReference>
<dbReference type="Gene3D" id="1.10.10.60">
    <property type="entry name" value="Homeodomain-like"/>
    <property type="match status" value="1"/>
</dbReference>
<dbReference type="InterPro" id="IPR036271">
    <property type="entry name" value="Tet_transcr_reg_TetR-rel_C_sf"/>
</dbReference>
<dbReference type="InterPro" id="IPR009057">
    <property type="entry name" value="Homeodomain-like_sf"/>
</dbReference>
<dbReference type="InterPro" id="IPR001647">
    <property type="entry name" value="HTH_TetR"/>
</dbReference>
<protein>
    <submittedName>
        <fullName evidence="5">HTH-type transcriptional repressor KstR2</fullName>
    </submittedName>
</protein>